<keyword evidence="2" id="KW-1185">Reference proteome</keyword>
<dbReference type="EMBL" id="JARBHB010000003">
    <property type="protein sequence ID" value="KAJ8890951.1"/>
    <property type="molecule type" value="Genomic_DNA"/>
</dbReference>
<organism evidence="1 2">
    <name type="scientific">Dryococelus australis</name>
    <dbReference type="NCBI Taxonomy" id="614101"/>
    <lineage>
        <taxon>Eukaryota</taxon>
        <taxon>Metazoa</taxon>
        <taxon>Ecdysozoa</taxon>
        <taxon>Arthropoda</taxon>
        <taxon>Hexapoda</taxon>
        <taxon>Insecta</taxon>
        <taxon>Pterygota</taxon>
        <taxon>Neoptera</taxon>
        <taxon>Polyneoptera</taxon>
        <taxon>Phasmatodea</taxon>
        <taxon>Verophasmatodea</taxon>
        <taxon>Anareolatae</taxon>
        <taxon>Phasmatidae</taxon>
        <taxon>Eurycanthinae</taxon>
        <taxon>Dryococelus</taxon>
    </lineage>
</organism>
<sequence length="76" mass="8715">MWKFQTGVTLRAKDVYDVVNGTCVKPEPGIPMTHVSTCDCAEEIWKKLLTVFERRSELSVHLLQQNLQFLQGECMS</sequence>
<evidence type="ECO:0000313" key="1">
    <source>
        <dbReference type="EMBL" id="KAJ8890951.1"/>
    </source>
</evidence>
<evidence type="ECO:0000313" key="2">
    <source>
        <dbReference type="Proteomes" id="UP001159363"/>
    </source>
</evidence>
<name>A0ABQ9I2U3_9NEOP</name>
<protein>
    <submittedName>
        <fullName evidence="1">Uncharacterized protein</fullName>
    </submittedName>
</protein>
<proteinExistence type="predicted"/>
<accession>A0ABQ9I2U3</accession>
<dbReference type="Proteomes" id="UP001159363">
    <property type="component" value="Chromosome 3"/>
</dbReference>
<reference evidence="1 2" key="1">
    <citation type="submission" date="2023-02" db="EMBL/GenBank/DDBJ databases">
        <title>LHISI_Scaffold_Assembly.</title>
        <authorList>
            <person name="Stuart O.P."/>
            <person name="Cleave R."/>
            <person name="Magrath M.J.L."/>
            <person name="Mikheyev A.S."/>
        </authorList>
    </citation>
    <scope>NUCLEOTIDE SEQUENCE [LARGE SCALE GENOMIC DNA]</scope>
    <source>
        <strain evidence="1">Daus_M_001</strain>
        <tissue evidence="1">Leg muscle</tissue>
    </source>
</reference>
<gene>
    <name evidence="1" type="ORF">PR048_010460</name>
</gene>
<comment type="caution">
    <text evidence="1">The sequence shown here is derived from an EMBL/GenBank/DDBJ whole genome shotgun (WGS) entry which is preliminary data.</text>
</comment>